<dbReference type="RefSeq" id="WP_136864321.1">
    <property type="nucleotide sequence ID" value="NZ_SWCJ01000013.1"/>
</dbReference>
<evidence type="ECO:0000256" key="5">
    <source>
        <dbReference type="ARBA" id="ARBA00022989"/>
    </source>
</evidence>
<keyword evidence="10" id="KW-1185">Reference proteome</keyword>
<keyword evidence="6 8" id="KW-0472">Membrane</keyword>
<organism evidence="9 10">
    <name type="scientific">Ferrimonas aestuarii</name>
    <dbReference type="NCBI Taxonomy" id="2569539"/>
    <lineage>
        <taxon>Bacteria</taxon>
        <taxon>Pseudomonadati</taxon>
        <taxon>Pseudomonadota</taxon>
        <taxon>Gammaproteobacteria</taxon>
        <taxon>Alteromonadales</taxon>
        <taxon>Ferrimonadaceae</taxon>
        <taxon>Ferrimonas</taxon>
    </lineage>
</organism>
<keyword evidence="5 8" id="KW-1133">Transmembrane helix</keyword>
<evidence type="ECO:0000256" key="4">
    <source>
        <dbReference type="ARBA" id="ARBA00022692"/>
    </source>
</evidence>
<evidence type="ECO:0000256" key="7">
    <source>
        <dbReference type="RuleBase" id="RU003879"/>
    </source>
</evidence>
<comment type="similarity">
    <text evidence="2 7">Belongs to the ExbD/TolR family.</text>
</comment>
<evidence type="ECO:0000256" key="3">
    <source>
        <dbReference type="ARBA" id="ARBA00022475"/>
    </source>
</evidence>
<dbReference type="OrthoDB" id="9793581at2"/>
<feature type="transmembrane region" description="Helical" evidence="8">
    <location>
        <begin position="20"/>
        <end position="44"/>
    </location>
</feature>
<evidence type="ECO:0000256" key="2">
    <source>
        <dbReference type="ARBA" id="ARBA00005811"/>
    </source>
</evidence>
<evidence type="ECO:0000313" key="9">
    <source>
        <dbReference type="EMBL" id="TKB53069.1"/>
    </source>
</evidence>
<dbReference type="PANTHER" id="PTHR30558">
    <property type="entry name" value="EXBD MEMBRANE COMPONENT OF PMF-DRIVEN MACROMOLECULE IMPORT SYSTEM"/>
    <property type="match status" value="1"/>
</dbReference>
<sequence>MIRSTDSDPGLSQGVDLTPLIDIIFIVLVFLLLTANVQLLTLPVDVPEQNDAQMNSLQDPKSIAISIVAQEPYYALDQQKFEQWDSFKAAFLARHQNLPEAAVIVAADQDAPIQPLMKLLALLQAQQIDQTQIVMEETQ</sequence>
<evidence type="ECO:0000256" key="1">
    <source>
        <dbReference type="ARBA" id="ARBA00004162"/>
    </source>
</evidence>
<dbReference type="Gene3D" id="3.30.420.270">
    <property type="match status" value="1"/>
</dbReference>
<dbReference type="GO" id="GO:0015031">
    <property type="term" value="P:protein transport"/>
    <property type="evidence" value="ECO:0007669"/>
    <property type="project" value="UniProtKB-KW"/>
</dbReference>
<evidence type="ECO:0000256" key="6">
    <source>
        <dbReference type="ARBA" id="ARBA00023136"/>
    </source>
</evidence>
<comment type="subcellular location">
    <subcellularLocation>
        <location evidence="1">Cell membrane</location>
        <topology evidence="1">Single-pass membrane protein</topology>
    </subcellularLocation>
    <subcellularLocation>
        <location evidence="7">Cell membrane</location>
        <topology evidence="7">Single-pass type II membrane protein</topology>
    </subcellularLocation>
</comment>
<dbReference type="GO" id="GO:0005886">
    <property type="term" value="C:plasma membrane"/>
    <property type="evidence" value="ECO:0007669"/>
    <property type="project" value="UniProtKB-SubCell"/>
</dbReference>
<reference evidence="9 10" key="1">
    <citation type="submission" date="2019-04" db="EMBL/GenBank/DDBJ databases">
        <authorList>
            <person name="Hwang J.C."/>
        </authorList>
    </citation>
    <scope>NUCLEOTIDE SEQUENCE [LARGE SCALE GENOMIC DNA]</scope>
    <source>
        <strain evidence="9 10">IMCC35002</strain>
    </source>
</reference>
<gene>
    <name evidence="9" type="ORF">FCL42_15455</name>
</gene>
<keyword evidence="4 7" id="KW-0812">Transmembrane</keyword>
<name>A0A4U1BKQ0_9GAMM</name>
<protein>
    <submittedName>
        <fullName evidence="9">Biopolymer transporter ExbD</fullName>
    </submittedName>
</protein>
<dbReference type="Pfam" id="PF02472">
    <property type="entry name" value="ExbD"/>
    <property type="match status" value="1"/>
</dbReference>
<dbReference type="AlphaFoldDB" id="A0A4U1BKQ0"/>
<dbReference type="Proteomes" id="UP000305675">
    <property type="component" value="Unassembled WGS sequence"/>
</dbReference>
<evidence type="ECO:0000313" key="10">
    <source>
        <dbReference type="Proteomes" id="UP000305675"/>
    </source>
</evidence>
<accession>A0A4U1BKQ0</accession>
<comment type="caution">
    <text evidence="9">The sequence shown here is derived from an EMBL/GenBank/DDBJ whole genome shotgun (WGS) entry which is preliminary data.</text>
</comment>
<dbReference type="InterPro" id="IPR003400">
    <property type="entry name" value="ExbD"/>
</dbReference>
<keyword evidence="7" id="KW-0653">Protein transport</keyword>
<evidence type="ECO:0000256" key="8">
    <source>
        <dbReference type="SAM" id="Phobius"/>
    </source>
</evidence>
<dbReference type="EMBL" id="SWCJ01000013">
    <property type="protein sequence ID" value="TKB53069.1"/>
    <property type="molecule type" value="Genomic_DNA"/>
</dbReference>
<proteinExistence type="inferred from homology"/>
<dbReference type="PANTHER" id="PTHR30558:SF15">
    <property type="entry name" value="BIOPOLYMER TRANSPORT PROTEIN EXBD1"/>
    <property type="match status" value="1"/>
</dbReference>
<dbReference type="GO" id="GO:0022857">
    <property type="term" value="F:transmembrane transporter activity"/>
    <property type="evidence" value="ECO:0007669"/>
    <property type="project" value="InterPro"/>
</dbReference>
<keyword evidence="7" id="KW-0813">Transport</keyword>
<keyword evidence="3" id="KW-1003">Cell membrane</keyword>